<keyword evidence="4" id="KW-1185">Reference proteome</keyword>
<dbReference type="OrthoDB" id="3046149at2759"/>
<evidence type="ECO:0000256" key="1">
    <source>
        <dbReference type="SAM" id="MobiDB-lite"/>
    </source>
</evidence>
<feature type="transmembrane region" description="Helical" evidence="2">
    <location>
        <begin position="202"/>
        <end position="222"/>
    </location>
</feature>
<comment type="caution">
    <text evidence="3">The sequence shown here is derived from an EMBL/GenBank/DDBJ whole genome shotgun (WGS) entry which is preliminary data.</text>
</comment>
<feature type="region of interest" description="Disordered" evidence="1">
    <location>
        <begin position="295"/>
        <end position="367"/>
    </location>
</feature>
<accession>A0A8H6XSP6</accession>
<feature type="compositionally biased region" description="Polar residues" evidence="1">
    <location>
        <begin position="358"/>
        <end position="367"/>
    </location>
</feature>
<feature type="transmembrane region" description="Helical" evidence="2">
    <location>
        <begin position="56"/>
        <end position="75"/>
    </location>
</feature>
<protein>
    <submittedName>
        <fullName evidence="3">Uncharacterized protein</fullName>
    </submittedName>
</protein>
<feature type="transmembrane region" description="Helical" evidence="2">
    <location>
        <begin position="15"/>
        <end position="36"/>
    </location>
</feature>
<dbReference type="AlphaFoldDB" id="A0A8H6XSP6"/>
<feature type="transmembrane region" description="Helical" evidence="2">
    <location>
        <begin position="242"/>
        <end position="262"/>
    </location>
</feature>
<keyword evidence="2" id="KW-0812">Transmembrane</keyword>
<evidence type="ECO:0000313" key="4">
    <source>
        <dbReference type="Proteomes" id="UP000620124"/>
    </source>
</evidence>
<dbReference type="Proteomes" id="UP000620124">
    <property type="component" value="Unassembled WGS sequence"/>
</dbReference>
<proteinExistence type="predicted"/>
<feature type="transmembrane region" description="Helical" evidence="2">
    <location>
        <begin position="163"/>
        <end position="182"/>
    </location>
</feature>
<keyword evidence="2" id="KW-1133">Transmembrane helix</keyword>
<sequence length="367" mass="40254">MSELPVGLNLHDLDTTIGILFEGYVLTMILYGFIVFDVHSYFERYGRDSLGWKSTIAILFCVDSTTLAFLTAALHEYMITQFPLIGVSVNAATKYAFLYYMAVDYIERLIRDFRVDTGCAASHRNSTSAPRNLIPSEHRLPLFLSCNSVMSSESGHVPGNNRVIAAVILAVATAAFVLGVVATAQMISHPLFNSFFRHPFKVINSCCQGLTSLAAGLTFYVLSHSRPDSSKGTFFQHVHEYLLIWGGGATILQLGHFITFLATPSKRYWMIFSLVTRRVFILSILAMLNSRSAVNGGNQPPGTSSNTARGTEMSDMSFANPSPKASKYQNTLDLEISRAGEDDMNDSGDPEDHEESIKGSSLTAAAI</sequence>
<gene>
    <name evidence="3" type="ORF">MVEN_01581200</name>
</gene>
<keyword evidence="2" id="KW-0472">Membrane</keyword>
<evidence type="ECO:0000313" key="3">
    <source>
        <dbReference type="EMBL" id="KAF7345620.1"/>
    </source>
</evidence>
<feature type="compositionally biased region" description="Acidic residues" evidence="1">
    <location>
        <begin position="342"/>
        <end position="354"/>
    </location>
</feature>
<evidence type="ECO:0000256" key="2">
    <source>
        <dbReference type="SAM" id="Phobius"/>
    </source>
</evidence>
<organism evidence="3 4">
    <name type="scientific">Mycena venus</name>
    <dbReference type="NCBI Taxonomy" id="2733690"/>
    <lineage>
        <taxon>Eukaryota</taxon>
        <taxon>Fungi</taxon>
        <taxon>Dikarya</taxon>
        <taxon>Basidiomycota</taxon>
        <taxon>Agaricomycotina</taxon>
        <taxon>Agaricomycetes</taxon>
        <taxon>Agaricomycetidae</taxon>
        <taxon>Agaricales</taxon>
        <taxon>Marasmiineae</taxon>
        <taxon>Mycenaceae</taxon>
        <taxon>Mycena</taxon>
    </lineage>
</organism>
<feature type="transmembrane region" description="Helical" evidence="2">
    <location>
        <begin position="81"/>
        <end position="102"/>
    </location>
</feature>
<feature type="compositionally biased region" description="Polar residues" evidence="1">
    <location>
        <begin position="295"/>
        <end position="309"/>
    </location>
</feature>
<dbReference type="EMBL" id="JACAZI010000013">
    <property type="protein sequence ID" value="KAF7345620.1"/>
    <property type="molecule type" value="Genomic_DNA"/>
</dbReference>
<name>A0A8H6XSP6_9AGAR</name>
<reference evidence="3" key="1">
    <citation type="submission" date="2020-05" db="EMBL/GenBank/DDBJ databases">
        <title>Mycena genomes resolve the evolution of fungal bioluminescence.</title>
        <authorList>
            <person name="Tsai I.J."/>
        </authorList>
    </citation>
    <scope>NUCLEOTIDE SEQUENCE</scope>
    <source>
        <strain evidence="3">CCC161011</strain>
    </source>
</reference>